<protein>
    <submittedName>
        <fullName evidence="1">Uncharacterized protein</fullName>
    </submittedName>
</protein>
<proteinExistence type="predicted"/>
<sequence>MAAHERLITDIAAALAASEAQRSAMWTVRHSVSEGNKKAGVDRCLLTRAGALLRRAELVATAHRLIKLPFYSDLATTLPPAPDHRGSALETGA</sequence>
<dbReference type="Proteomes" id="UP000295525">
    <property type="component" value="Unassembled WGS sequence"/>
</dbReference>
<accession>A0A4R3M9T9</accession>
<keyword evidence="2" id="KW-1185">Reference proteome</keyword>
<evidence type="ECO:0000313" key="1">
    <source>
        <dbReference type="EMBL" id="TCT10210.1"/>
    </source>
</evidence>
<reference evidence="1 2" key="1">
    <citation type="submission" date="2019-03" db="EMBL/GenBank/DDBJ databases">
        <title>Genomic Encyclopedia of Type Strains, Phase IV (KMG-IV): sequencing the most valuable type-strain genomes for metagenomic binning, comparative biology and taxonomic classification.</title>
        <authorList>
            <person name="Goeker M."/>
        </authorList>
    </citation>
    <scope>NUCLEOTIDE SEQUENCE [LARGE SCALE GENOMIC DNA]</scope>
    <source>
        <strain evidence="1 2">DSM 24591</strain>
    </source>
</reference>
<gene>
    <name evidence="1" type="ORF">EDC26_102166</name>
</gene>
<dbReference type="EMBL" id="SMAJ01000002">
    <property type="protein sequence ID" value="TCT10210.1"/>
    <property type="molecule type" value="Genomic_DNA"/>
</dbReference>
<evidence type="ECO:0000313" key="2">
    <source>
        <dbReference type="Proteomes" id="UP000295525"/>
    </source>
</evidence>
<comment type="caution">
    <text evidence="1">The sequence shown here is derived from an EMBL/GenBank/DDBJ whole genome shotgun (WGS) entry which is preliminary data.</text>
</comment>
<dbReference type="AlphaFoldDB" id="A0A4R3M9T9"/>
<organism evidence="1 2">
    <name type="scientific">Paralcaligenes ureilyticus</name>
    <dbReference type="NCBI Taxonomy" id="627131"/>
    <lineage>
        <taxon>Bacteria</taxon>
        <taxon>Pseudomonadati</taxon>
        <taxon>Pseudomonadota</taxon>
        <taxon>Betaproteobacteria</taxon>
        <taxon>Burkholderiales</taxon>
        <taxon>Alcaligenaceae</taxon>
        <taxon>Paralcaligenes</taxon>
    </lineage>
</organism>
<name>A0A4R3M9T9_9BURK</name>